<gene>
    <name evidence="2" type="ORF">OFUS_LOCUS11486</name>
</gene>
<proteinExistence type="predicted"/>
<feature type="region of interest" description="Disordered" evidence="1">
    <location>
        <begin position="374"/>
        <end position="395"/>
    </location>
</feature>
<comment type="caution">
    <text evidence="2">The sequence shown here is derived from an EMBL/GenBank/DDBJ whole genome shotgun (WGS) entry which is preliminary data.</text>
</comment>
<protein>
    <submittedName>
        <fullName evidence="2">Uncharacterized protein</fullName>
    </submittedName>
</protein>
<organism evidence="2 3">
    <name type="scientific">Owenia fusiformis</name>
    <name type="common">Polychaete worm</name>
    <dbReference type="NCBI Taxonomy" id="6347"/>
    <lineage>
        <taxon>Eukaryota</taxon>
        <taxon>Metazoa</taxon>
        <taxon>Spiralia</taxon>
        <taxon>Lophotrochozoa</taxon>
        <taxon>Annelida</taxon>
        <taxon>Polychaeta</taxon>
        <taxon>Sedentaria</taxon>
        <taxon>Canalipalpata</taxon>
        <taxon>Sabellida</taxon>
        <taxon>Oweniida</taxon>
        <taxon>Oweniidae</taxon>
        <taxon>Owenia</taxon>
    </lineage>
</organism>
<dbReference type="EMBL" id="CAIIXF020000006">
    <property type="protein sequence ID" value="CAH1785431.1"/>
    <property type="molecule type" value="Genomic_DNA"/>
</dbReference>
<reference evidence="2" key="1">
    <citation type="submission" date="2022-03" db="EMBL/GenBank/DDBJ databases">
        <authorList>
            <person name="Martin C."/>
        </authorList>
    </citation>
    <scope>NUCLEOTIDE SEQUENCE</scope>
</reference>
<evidence type="ECO:0000313" key="2">
    <source>
        <dbReference type="EMBL" id="CAH1785431.1"/>
    </source>
</evidence>
<dbReference type="AlphaFoldDB" id="A0A8J1UED8"/>
<feature type="compositionally biased region" description="Acidic residues" evidence="1">
    <location>
        <begin position="226"/>
        <end position="242"/>
    </location>
</feature>
<evidence type="ECO:0000313" key="3">
    <source>
        <dbReference type="Proteomes" id="UP000749559"/>
    </source>
</evidence>
<sequence>MPTMPTQLIDATNANGLIPTVVESMLVDSSSEGANVKQTRDISDRMDAAIWRESEHESWPKQFTKVDNQSSNNRYSIEDNQPLTFINEQDYYEEEPDICLADIEEEYMNFDLQTAEESDIDDVQFQIDTWAPVSPPSSHVETTESSNEIKHFNSILQSRPSQIDAQIEDDLETARFVFTTTLDKRRALKRRKGGTEDLRKVIFIENMLNKSRDEYLKVLDLIETPTDGDYDNSDDTDDEAEQENNTSDIVKILDEPTMHSIVNDIDSQESTNLEKEVFEDEDVFNLHTNSDEAITSINQEVSKNRDITQITSVISQGHNEPQNDTFDSSINQFKTNDSIIANKMLKRKSSLETSSETSSLKCYIVVDELASEAKEDREDSHSSFENDDDSGKKDNTILMGSDRYCTEKLSDIEVYNNKYMTVTKGNIMRQNGPSHKSIHKWRLKQFFRPFKSFFIFVIVPLFHQ</sequence>
<evidence type="ECO:0000256" key="1">
    <source>
        <dbReference type="SAM" id="MobiDB-lite"/>
    </source>
</evidence>
<dbReference type="Proteomes" id="UP000749559">
    <property type="component" value="Unassembled WGS sequence"/>
</dbReference>
<keyword evidence="3" id="KW-1185">Reference proteome</keyword>
<name>A0A8J1UED8_OWEFU</name>
<accession>A0A8J1UED8</accession>
<feature type="region of interest" description="Disordered" evidence="1">
    <location>
        <begin position="224"/>
        <end position="245"/>
    </location>
</feature>